<dbReference type="CDD" id="cd00305">
    <property type="entry name" value="Cu-Zn_Superoxide_Dismutase"/>
    <property type="match status" value="1"/>
</dbReference>
<dbReference type="InterPro" id="IPR001424">
    <property type="entry name" value="SOD_Cu_Zn_dom"/>
</dbReference>
<dbReference type="InterPro" id="IPR036423">
    <property type="entry name" value="SOD-like_Cu/Zn_dom_sf"/>
</dbReference>
<dbReference type="PANTHER" id="PTHR10003">
    <property type="entry name" value="SUPEROXIDE DISMUTASE CU-ZN -RELATED"/>
    <property type="match status" value="1"/>
</dbReference>
<dbReference type="EMBL" id="BDSP01000045">
    <property type="protein sequence ID" value="GAX11860.1"/>
    <property type="molecule type" value="Genomic_DNA"/>
</dbReference>
<feature type="domain" description="Superoxide dismutase copper/zinc binding" evidence="1">
    <location>
        <begin position="17"/>
        <end position="150"/>
    </location>
</feature>
<dbReference type="PRINTS" id="PR00068">
    <property type="entry name" value="CUZNDISMTASE"/>
</dbReference>
<evidence type="ECO:0000259" key="1">
    <source>
        <dbReference type="Pfam" id="PF00080"/>
    </source>
</evidence>
<sequence length="154" mass="15267">MATCKAICVVYSNNSIVGTLTLTSSEGSTSIHGTLSGLTPGKHGLSICVAGDVSQGGNSCGPIFNPFGKTHGAPTDENRMAGDLGNVEIGDNGSGVVNIPDNALVQLLGPHSVIGRSIVVYAGEDDLGRGGHENSGTTGNAGPRIAAGVIGLVV</sequence>
<organism evidence="2 3">
    <name type="scientific">Fistulifera solaris</name>
    <name type="common">Oleaginous diatom</name>
    <dbReference type="NCBI Taxonomy" id="1519565"/>
    <lineage>
        <taxon>Eukaryota</taxon>
        <taxon>Sar</taxon>
        <taxon>Stramenopiles</taxon>
        <taxon>Ochrophyta</taxon>
        <taxon>Bacillariophyta</taxon>
        <taxon>Bacillariophyceae</taxon>
        <taxon>Bacillariophycidae</taxon>
        <taxon>Naviculales</taxon>
        <taxon>Naviculaceae</taxon>
        <taxon>Fistulifera</taxon>
    </lineage>
</organism>
<protein>
    <submittedName>
        <fullName evidence="2">Superoxide dismutase, Cu-Zn family</fullName>
        <ecNumber evidence="2">1.15.1.1</ecNumber>
    </submittedName>
</protein>
<proteinExistence type="predicted"/>
<dbReference type="GO" id="GO:0005507">
    <property type="term" value="F:copper ion binding"/>
    <property type="evidence" value="ECO:0007669"/>
    <property type="project" value="InterPro"/>
</dbReference>
<dbReference type="InterPro" id="IPR024134">
    <property type="entry name" value="SOD_Cu/Zn_/chaperone"/>
</dbReference>
<dbReference type="Gene3D" id="2.60.40.200">
    <property type="entry name" value="Superoxide dismutase, copper/zinc binding domain"/>
    <property type="match status" value="1"/>
</dbReference>
<dbReference type="Proteomes" id="UP000198406">
    <property type="component" value="Unassembled WGS sequence"/>
</dbReference>
<dbReference type="EC" id="1.15.1.1" evidence="2"/>
<accession>A0A1Z5JCX3</accession>
<name>A0A1Z5JCX3_FISSO</name>
<gene>
    <name evidence="2" type="ORF">FisN_20Lh083</name>
</gene>
<dbReference type="OrthoDB" id="2015551at2759"/>
<dbReference type="AlphaFoldDB" id="A0A1Z5JCX3"/>
<reference evidence="2 3" key="1">
    <citation type="journal article" date="2015" name="Plant Cell">
        <title>Oil accumulation by the oleaginous diatom Fistulifera solaris as revealed by the genome and transcriptome.</title>
        <authorList>
            <person name="Tanaka T."/>
            <person name="Maeda Y."/>
            <person name="Veluchamy A."/>
            <person name="Tanaka M."/>
            <person name="Abida H."/>
            <person name="Marechal E."/>
            <person name="Bowler C."/>
            <person name="Muto M."/>
            <person name="Sunaga Y."/>
            <person name="Tanaka M."/>
            <person name="Yoshino T."/>
            <person name="Taniguchi T."/>
            <person name="Fukuda Y."/>
            <person name="Nemoto M."/>
            <person name="Matsumoto M."/>
            <person name="Wong P.S."/>
            <person name="Aburatani S."/>
            <person name="Fujibuchi W."/>
        </authorList>
    </citation>
    <scope>NUCLEOTIDE SEQUENCE [LARGE SCALE GENOMIC DNA]</scope>
    <source>
        <strain evidence="2 3">JPCC DA0580</strain>
    </source>
</reference>
<keyword evidence="3" id="KW-1185">Reference proteome</keyword>
<evidence type="ECO:0000313" key="3">
    <source>
        <dbReference type="Proteomes" id="UP000198406"/>
    </source>
</evidence>
<dbReference type="InParanoid" id="A0A1Z5JCX3"/>
<comment type="caution">
    <text evidence="2">The sequence shown here is derived from an EMBL/GenBank/DDBJ whole genome shotgun (WGS) entry which is preliminary data.</text>
</comment>
<dbReference type="Pfam" id="PF00080">
    <property type="entry name" value="Sod_Cu"/>
    <property type="match status" value="1"/>
</dbReference>
<keyword evidence="2" id="KW-0560">Oxidoreductase</keyword>
<evidence type="ECO:0000313" key="2">
    <source>
        <dbReference type="EMBL" id="GAX11860.1"/>
    </source>
</evidence>
<dbReference type="GO" id="GO:0004784">
    <property type="term" value="F:superoxide dismutase activity"/>
    <property type="evidence" value="ECO:0007669"/>
    <property type="project" value="UniProtKB-EC"/>
</dbReference>
<dbReference type="SUPFAM" id="SSF49329">
    <property type="entry name" value="Cu,Zn superoxide dismutase-like"/>
    <property type="match status" value="1"/>
</dbReference>